<dbReference type="Proteomes" id="UP001633002">
    <property type="component" value="Unassembled WGS sequence"/>
</dbReference>
<dbReference type="EMBL" id="JBJQOH010000004">
    <property type="protein sequence ID" value="KAL3688257.1"/>
    <property type="molecule type" value="Genomic_DNA"/>
</dbReference>
<protein>
    <submittedName>
        <fullName evidence="1">Uncharacterized protein</fullName>
    </submittedName>
</protein>
<dbReference type="AlphaFoldDB" id="A0ABD3HCS0"/>
<keyword evidence="2" id="KW-1185">Reference proteome</keyword>
<organism evidence="1 2">
    <name type="scientific">Riccia sorocarpa</name>
    <dbReference type="NCBI Taxonomy" id="122646"/>
    <lineage>
        <taxon>Eukaryota</taxon>
        <taxon>Viridiplantae</taxon>
        <taxon>Streptophyta</taxon>
        <taxon>Embryophyta</taxon>
        <taxon>Marchantiophyta</taxon>
        <taxon>Marchantiopsida</taxon>
        <taxon>Marchantiidae</taxon>
        <taxon>Marchantiales</taxon>
        <taxon>Ricciaceae</taxon>
        <taxon>Riccia</taxon>
    </lineage>
</organism>
<gene>
    <name evidence="1" type="ORF">R1sor_014566</name>
</gene>
<evidence type="ECO:0000313" key="2">
    <source>
        <dbReference type="Proteomes" id="UP001633002"/>
    </source>
</evidence>
<name>A0ABD3HCS0_9MARC</name>
<accession>A0ABD3HCS0</accession>
<sequence>MGVSIQENSMENTNITKILIGGEEDWLKIAKQLMFKALLESTHTREVKTWTPAQMLLGLDSFQTKLSSTLDRMLKIWYRVRKQLKWIPGAGYHPLKATPKFFARVVKDSARSTSDNCRMFTSVCRKTRVHNTKDIWEQPGNQNTLLGKIQTHSHVATPAIVQNISTFDQIFPADMAMDSLAGCGWMGVGRGNPDRHTMLETLDRPMEESPV</sequence>
<evidence type="ECO:0000313" key="1">
    <source>
        <dbReference type="EMBL" id="KAL3688257.1"/>
    </source>
</evidence>
<comment type="caution">
    <text evidence="1">The sequence shown here is derived from an EMBL/GenBank/DDBJ whole genome shotgun (WGS) entry which is preliminary data.</text>
</comment>
<proteinExistence type="predicted"/>
<reference evidence="1 2" key="1">
    <citation type="submission" date="2024-09" db="EMBL/GenBank/DDBJ databases">
        <title>Chromosome-scale assembly of Riccia sorocarpa.</title>
        <authorList>
            <person name="Paukszto L."/>
        </authorList>
    </citation>
    <scope>NUCLEOTIDE SEQUENCE [LARGE SCALE GENOMIC DNA]</scope>
    <source>
        <strain evidence="1">LP-2024</strain>
        <tissue evidence="1">Aerial parts of the thallus</tissue>
    </source>
</reference>